<dbReference type="OrthoDB" id="2685026at2759"/>
<keyword evidence="2" id="KW-1185">Reference proteome</keyword>
<protein>
    <submittedName>
        <fullName evidence="1">Uncharacterized protein</fullName>
    </submittedName>
</protein>
<accession>A0A0D0AM82</accession>
<evidence type="ECO:0000313" key="2">
    <source>
        <dbReference type="Proteomes" id="UP000054485"/>
    </source>
</evidence>
<proteinExistence type="predicted"/>
<sequence>MNVDSQDLVSKMEGFSVQGMQGAAKNHQKRTSAIRSAIRDEINKALRQITKDPKARMHWAHYWRNVVQRYLVVVKGWPDNIPFVNLSSVSSALPDLEMLLRKWQSHAIYWRRIEEDEYEKLLQERNEKLEQGDVVEERRRA</sequence>
<reference evidence="1 2" key="1">
    <citation type="submission" date="2014-04" db="EMBL/GenBank/DDBJ databases">
        <authorList>
            <consortium name="DOE Joint Genome Institute"/>
            <person name="Kuo A."/>
            <person name="Ruytinx J."/>
            <person name="Rineau F."/>
            <person name="Colpaert J."/>
            <person name="Kohler A."/>
            <person name="Nagy L.G."/>
            <person name="Floudas D."/>
            <person name="Copeland A."/>
            <person name="Barry K.W."/>
            <person name="Cichocki N."/>
            <person name="Veneault-Fourrey C."/>
            <person name="LaButti K."/>
            <person name="Lindquist E.A."/>
            <person name="Lipzen A."/>
            <person name="Lundell T."/>
            <person name="Morin E."/>
            <person name="Murat C."/>
            <person name="Sun H."/>
            <person name="Tunlid A."/>
            <person name="Henrissat B."/>
            <person name="Grigoriev I.V."/>
            <person name="Hibbett D.S."/>
            <person name="Martin F."/>
            <person name="Nordberg H.P."/>
            <person name="Cantor M.N."/>
            <person name="Hua S.X."/>
        </authorList>
    </citation>
    <scope>NUCLEOTIDE SEQUENCE [LARGE SCALE GENOMIC DNA]</scope>
    <source>
        <strain evidence="1 2">UH-Slu-Lm8-n1</strain>
    </source>
</reference>
<reference evidence="2" key="2">
    <citation type="submission" date="2015-01" db="EMBL/GenBank/DDBJ databases">
        <title>Evolutionary Origins and Diversification of the Mycorrhizal Mutualists.</title>
        <authorList>
            <consortium name="DOE Joint Genome Institute"/>
            <consortium name="Mycorrhizal Genomics Consortium"/>
            <person name="Kohler A."/>
            <person name="Kuo A."/>
            <person name="Nagy L.G."/>
            <person name="Floudas D."/>
            <person name="Copeland A."/>
            <person name="Barry K.W."/>
            <person name="Cichocki N."/>
            <person name="Veneault-Fourrey C."/>
            <person name="LaButti K."/>
            <person name="Lindquist E.A."/>
            <person name="Lipzen A."/>
            <person name="Lundell T."/>
            <person name="Morin E."/>
            <person name="Murat C."/>
            <person name="Riley R."/>
            <person name="Ohm R."/>
            <person name="Sun H."/>
            <person name="Tunlid A."/>
            <person name="Henrissat B."/>
            <person name="Grigoriev I.V."/>
            <person name="Hibbett D.S."/>
            <person name="Martin F."/>
        </authorList>
    </citation>
    <scope>NUCLEOTIDE SEQUENCE [LARGE SCALE GENOMIC DNA]</scope>
    <source>
        <strain evidence="2">UH-Slu-Lm8-n1</strain>
    </source>
</reference>
<dbReference type="HOGENOM" id="CLU_152116_0_0_1"/>
<evidence type="ECO:0000313" key="1">
    <source>
        <dbReference type="EMBL" id="KIK35332.1"/>
    </source>
</evidence>
<dbReference type="Proteomes" id="UP000054485">
    <property type="component" value="Unassembled WGS sequence"/>
</dbReference>
<organism evidence="1 2">
    <name type="scientific">Suillus luteus UH-Slu-Lm8-n1</name>
    <dbReference type="NCBI Taxonomy" id="930992"/>
    <lineage>
        <taxon>Eukaryota</taxon>
        <taxon>Fungi</taxon>
        <taxon>Dikarya</taxon>
        <taxon>Basidiomycota</taxon>
        <taxon>Agaricomycotina</taxon>
        <taxon>Agaricomycetes</taxon>
        <taxon>Agaricomycetidae</taxon>
        <taxon>Boletales</taxon>
        <taxon>Suillineae</taxon>
        <taxon>Suillaceae</taxon>
        <taxon>Suillus</taxon>
    </lineage>
</organism>
<dbReference type="AlphaFoldDB" id="A0A0D0AM82"/>
<dbReference type="EMBL" id="KN835636">
    <property type="protein sequence ID" value="KIK35332.1"/>
    <property type="molecule type" value="Genomic_DNA"/>
</dbReference>
<dbReference type="InParanoid" id="A0A0D0AM82"/>
<name>A0A0D0AM82_9AGAM</name>
<gene>
    <name evidence="1" type="ORF">CY34DRAFT_26640</name>
</gene>
<dbReference type="STRING" id="930992.A0A0D0AM82"/>